<organism evidence="2 3">
    <name type="scientific">Epilithonimonas mollis</name>
    <dbReference type="NCBI Taxonomy" id="216903"/>
    <lineage>
        <taxon>Bacteria</taxon>
        <taxon>Pseudomonadati</taxon>
        <taxon>Bacteroidota</taxon>
        <taxon>Flavobacteriia</taxon>
        <taxon>Flavobacteriales</taxon>
        <taxon>Weeksellaceae</taxon>
        <taxon>Chryseobacterium group</taxon>
        <taxon>Epilithonimonas</taxon>
    </lineage>
</organism>
<dbReference type="InterPro" id="IPR024311">
    <property type="entry name" value="Lipocalin-like"/>
</dbReference>
<dbReference type="Proteomes" id="UP000184498">
    <property type="component" value="Unassembled WGS sequence"/>
</dbReference>
<sequence>MIVGTWTLTKNQVMSGKDNSILFSEAITDCPDKRTYLFSENNYTINSFKDNFTGSCIIDDTENGEFNYDENQKQITFKSTRTNNPYTLKVNSVTNDELQLINPLYYYDVDNDGINDKFVMVLNK</sequence>
<evidence type="ECO:0000313" key="3">
    <source>
        <dbReference type="Proteomes" id="UP000184498"/>
    </source>
</evidence>
<dbReference type="AlphaFoldDB" id="A0A1M6T8W0"/>
<accession>A0A1M6T8W0</accession>
<feature type="domain" description="Lipocalin-like" evidence="1">
    <location>
        <begin position="2"/>
        <end position="100"/>
    </location>
</feature>
<keyword evidence="3" id="KW-1185">Reference proteome</keyword>
<evidence type="ECO:0000259" key="1">
    <source>
        <dbReference type="Pfam" id="PF13648"/>
    </source>
</evidence>
<gene>
    <name evidence="2" type="ORF">SAMN05444371_2720</name>
</gene>
<dbReference type="EMBL" id="FRAM01000003">
    <property type="protein sequence ID" value="SHK53437.1"/>
    <property type="molecule type" value="Genomic_DNA"/>
</dbReference>
<protein>
    <submittedName>
        <fullName evidence="2">Lipocalin-like domain-containing protein</fullName>
    </submittedName>
</protein>
<evidence type="ECO:0000313" key="2">
    <source>
        <dbReference type="EMBL" id="SHK53437.1"/>
    </source>
</evidence>
<dbReference type="Pfam" id="PF13648">
    <property type="entry name" value="Lipocalin_4"/>
    <property type="match status" value="1"/>
</dbReference>
<reference evidence="3" key="1">
    <citation type="submission" date="2016-11" db="EMBL/GenBank/DDBJ databases">
        <authorList>
            <person name="Varghese N."/>
            <person name="Submissions S."/>
        </authorList>
    </citation>
    <scope>NUCLEOTIDE SEQUENCE [LARGE SCALE GENOMIC DNA]</scope>
    <source>
        <strain evidence="3">DSM 18016</strain>
    </source>
</reference>
<proteinExistence type="predicted"/>
<name>A0A1M6T8W0_9FLAO</name>